<organism evidence="2 3">
    <name type="scientific">Cohnella candidum</name>
    <dbReference type="NCBI Taxonomy" id="2674991"/>
    <lineage>
        <taxon>Bacteria</taxon>
        <taxon>Bacillati</taxon>
        <taxon>Bacillota</taxon>
        <taxon>Bacilli</taxon>
        <taxon>Bacillales</taxon>
        <taxon>Paenibacillaceae</taxon>
        <taxon>Cohnella</taxon>
    </lineage>
</organism>
<accession>A0A3G3JYI6</accession>
<dbReference type="EMBL" id="CP033433">
    <property type="protein sequence ID" value="AYQ72917.1"/>
    <property type="molecule type" value="Genomic_DNA"/>
</dbReference>
<sequence>MKKKLVLNVLLAFAITGAGTAFAAQTTVPVSSLQPAIPFEKPVLSGAGGKLVLSDSPETFTEAGAFYRDRLEGEFRVFWHHQNEAPETLSVGVAVTNESAEPVNLYARGLGIGTNVYVDVAGQTALADFMRTQKETVLAATLAPGQSYFATAATAPDITNSGIVQFQAMTKSGNKPASVTVTTLAFNGQPDHPNQVDVLPGDSLTRGTFPHFDRIGTLKYDTAMGNAYLSVDSDAVGPWSGDAMPGEYEEGWDAVDGIKVINNGNYGVMYHLTAEITNSDHRPKTASLYMNPAGGYGHYAVELNRQIYESDFLSYEDAWNIVNVKLNPNGGTYKTEMSLTGGSSGPQVFYFTNQAK</sequence>
<dbReference type="AlphaFoldDB" id="A0A3G3JYI6"/>
<evidence type="ECO:0000313" key="2">
    <source>
        <dbReference type="EMBL" id="AYQ72917.1"/>
    </source>
</evidence>
<proteinExistence type="predicted"/>
<evidence type="ECO:0000313" key="3">
    <source>
        <dbReference type="Proteomes" id="UP000269097"/>
    </source>
</evidence>
<evidence type="ECO:0008006" key="4">
    <source>
        <dbReference type="Google" id="ProtNLM"/>
    </source>
</evidence>
<reference evidence="2 3" key="1">
    <citation type="submission" date="2018-10" db="EMBL/GenBank/DDBJ databases">
        <title>Genome Sequence of Cohnella sp.</title>
        <authorList>
            <person name="Srinivasan S."/>
            <person name="Kim M.K."/>
        </authorList>
    </citation>
    <scope>NUCLEOTIDE SEQUENCE [LARGE SCALE GENOMIC DNA]</scope>
    <source>
        <strain evidence="2 3">18JY8-7</strain>
    </source>
</reference>
<dbReference type="RefSeq" id="WP_123040999.1">
    <property type="nucleotide sequence ID" value="NZ_CP033433.1"/>
</dbReference>
<evidence type="ECO:0000256" key="1">
    <source>
        <dbReference type="SAM" id="SignalP"/>
    </source>
</evidence>
<feature type="chain" id="PRO_5018015281" description="Copper amine oxidase" evidence="1">
    <location>
        <begin position="24"/>
        <end position="356"/>
    </location>
</feature>
<dbReference type="Proteomes" id="UP000269097">
    <property type="component" value="Chromosome"/>
</dbReference>
<dbReference type="KEGG" id="coh:EAV92_10295"/>
<gene>
    <name evidence="2" type="ORF">EAV92_10295</name>
</gene>
<name>A0A3G3JYI6_9BACL</name>
<keyword evidence="3" id="KW-1185">Reference proteome</keyword>
<keyword evidence="1" id="KW-0732">Signal</keyword>
<protein>
    <recommendedName>
        <fullName evidence="4">Copper amine oxidase</fullName>
    </recommendedName>
</protein>
<feature type="signal peptide" evidence="1">
    <location>
        <begin position="1"/>
        <end position="23"/>
    </location>
</feature>